<keyword evidence="7 8" id="KW-0472">Membrane</keyword>
<dbReference type="AlphaFoldDB" id="A0AA43THS8"/>
<evidence type="ECO:0000256" key="1">
    <source>
        <dbReference type="ARBA" id="ARBA00004141"/>
    </source>
</evidence>
<dbReference type="GO" id="GO:0016471">
    <property type="term" value="C:vacuolar proton-transporting V-type ATPase complex"/>
    <property type="evidence" value="ECO:0007669"/>
    <property type="project" value="TreeGrafter"/>
</dbReference>
<keyword evidence="5 8" id="KW-1133">Transmembrane helix</keyword>
<dbReference type="Proteomes" id="UP001160519">
    <property type="component" value="Unassembled WGS sequence"/>
</dbReference>
<name>A0AA43THS8_9GAMM</name>
<dbReference type="GO" id="GO:0051117">
    <property type="term" value="F:ATPase binding"/>
    <property type="evidence" value="ECO:0007669"/>
    <property type="project" value="TreeGrafter"/>
</dbReference>
<feature type="transmembrane region" description="Helical" evidence="8">
    <location>
        <begin position="457"/>
        <end position="474"/>
    </location>
</feature>
<feature type="transmembrane region" description="Helical" evidence="8">
    <location>
        <begin position="354"/>
        <end position="375"/>
    </location>
</feature>
<evidence type="ECO:0000256" key="7">
    <source>
        <dbReference type="ARBA" id="ARBA00023136"/>
    </source>
</evidence>
<feature type="transmembrane region" description="Helical" evidence="8">
    <location>
        <begin position="311"/>
        <end position="333"/>
    </location>
</feature>
<keyword evidence="4 8" id="KW-0812">Transmembrane</keyword>
<keyword evidence="6" id="KW-0406">Ion transport</keyword>
<feature type="transmembrane region" description="Helical" evidence="8">
    <location>
        <begin position="529"/>
        <end position="555"/>
    </location>
</feature>
<dbReference type="GO" id="GO:0046961">
    <property type="term" value="F:proton-transporting ATPase activity, rotational mechanism"/>
    <property type="evidence" value="ECO:0007669"/>
    <property type="project" value="InterPro"/>
</dbReference>
<reference evidence="9" key="1">
    <citation type="submission" date="2023-01" db="EMBL/GenBank/DDBJ databases">
        <title>Biogeochemical cycle of methane in antarctic sediments.</title>
        <authorList>
            <person name="Roldan D.M."/>
            <person name="Menes R.J."/>
        </authorList>
    </citation>
    <scope>NUCLEOTIDE SEQUENCE [LARGE SCALE GENOMIC DNA]</scope>
    <source>
        <strain evidence="9">K-2018 MAG008</strain>
    </source>
</reference>
<comment type="subcellular location">
    <subcellularLocation>
        <location evidence="1">Membrane</location>
        <topology evidence="1">Multi-pass membrane protein</topology>
    </subcellularLocation>
</comment>
<feature type="transmembrane region" description="Helical" evidence="8">
    <location>
        <begin position="430"/>
        <end position="451"/>
    </location>
</feature>
<sequence length="589" mass="65703">MSIVTMHKVTFIGISADRERLLTDLQDIGCVQIISLASHDAGFTETAPSPGAREALLFLQGCPQRRRQVIDKKRFNAVNVQRQTLAVRNRLRDLEDERDFLLKRIQDIRPWGEFVLPPLQQMGEQRLWFYAVPHKELSRIKASASVWEVIRRDNRFCYVIVVSEDEPLDMPVPRIHLGSKSLHELEVRLDEVEFIIEDVQAERAYLTRWHDLFSHDLNQLQDRAVCESAATQAYTNDAAFALQGWAPEESLATLKDYAQKQAFHFAAEASKPEDNPPTLMRNPSWLAAGEDLVTFYMTPGYRTWDPSSVTFVSFVIFFAMILADAGYAVVLMLGLMSVWKKMGLSYSGRRFRPLMLSVVMASLIFGVMVGSYFGVTPDDASWLGKLHVLEISDTERMMLLSVVIGVFHIVLANVMDAYRSEHWQDKLPSIGWAGVICGGFMLAISGSASAAGWQTPSIALIAIGAVLIVGFTAPREKPLARFVHGLLGLTRLSSALGDVLSYLRLFALGLASGSLAVEFNNMALGVYEGYPGIGLFFALLVLILGHTVNLLLGIISGVIHGLRLNVIEFFNWGLKEEGTLYKPFKKTGE</sequence>
<comment type="caution">
    <text evidence="9">The sequence shown here is derived from an EMBL/GenBank/DDBJ whole genome shotgun (WGS) entry which is preliminary data.</text>
</comment>
<dbReference type="GO" id="GO:0007035">
    <property type="term" value="P:vacuolar acidification"/>
    <property type="evidence" value="ECO:0007669"/>
    <property type="project" value="TreeGrafter"/>
</dbReference>
<dbReference type="EMBL" id="JAQSDF010000012">
    <property type="protein sequence ID" value="MDI1230694.1"/>
    <property type="molecule type" value="Genomic_DNA"/>
</dbReference>
<feature type="transmembrane region" description="Helical" evidence="8">
    <location>
        <begin position="397"/>
        <end position="418"/>
    </location>
</feature>
<keyword evidence="3" id="KW-0813">Transport</keyword>
<evidence type="ECO:0000256" key="4">
    <source>
        <dbReference type="ARBA" id="ARBA00022692"/>
    </source>
</evidence>
<evidence type="ECO:0000256" key="2">
    <source>
        <dbReference type="ARBA" id="ARBA00009904"/>
    </source>
</evidence>
<feature type="transmembrane region" description="Helical" evidence="8">
    <location>
        <begin position="495"/>
        <end position="517"/>
    </location>
</feature>
<proteinExistence type="inferred from homology"/>
<dbReference type="GO" id="GO:0033179">
    <property type="term" value="C:proton-transporting V-type ATPase, V0 domain"/>
    <property type="evidence" value="ECO:0007669"/>
    <property type="project" value="InterPro"/>
</dbReference>
<protein>
    <submittedName>
        <fullName evidence="9">V-type ATPase 116kDa subunit family protein</fullName>
    </submittedName>
</protein>
<evidence type="ECO:0000313" key="9">
    <source>
        <dbReference type="EMBL" id="MDI1230694.1"/>
    </source>
</evidence>
<gene>
    <name evidence="9" type="ORF">PSU93_06055</name>
</gene>
<evidence type="ECO:0000313" key="10">
    <source>
        <dbReference type="Proteomes" id="UP001160519"/>
    </source>
</evidence>
<organism evidence="9 10">
    <name type="scientific">Candidatus Methylobacter titanis</name>
    <dbReference type="NCBI Taxonomy" id="3053457"/>
    <lineage>
        <taxon>Bacteria</taxon>
        <taxon>Pseudomonadati</taxon>
        <taxon>Pseudomonadota</taxon>
        <taxon>Gammaproteobacteria</taxon>
        <taxon>Methylococcales</taxon>
        <taxon>Methylococcaceae</taxon>
        <taxon>Methylobacter</taxon>
    </lineage>
</organism>
<dbReference type="PANTHER" id="PTHR11629">
    <property type="entry name" value="VACUOLAR PROTON ATPASES"/>
    <property type="match status" value="1"/>
</dbReference>
<dbReference type="InterPro" id="IPR002490">
    <property type="entry name" value="V-ATPase_116kDa_su"/>
</dbReference>
<comment type="similarity">
    <text evidence="2">Belongs to the V-ATPase 116 kDa subunit family.</text>
</comment>
<evidence type="ECO:0000256" key="8">
    <source>
        <dbReference type="SAM" id="Phobius"/>
    </source>
</evidence>
<dbReference type="PANTHER" id="PTHR11629:SF63">
    <property type="entry name" value="V-TYPE PROTON ATPASE SUBUNIT A"/>
    <property type="match status" value="1"/>
</dbReference>
<evidence type="ECO:0000256" key="6">
    <source>
        <dbReference type="ARBA" id="ARBA00023065"/>
    </source>
</evidence>
<keyword evidence="10" id="KW-1185">Reference proteome</keyword>
<accession>A0AA43THS8</accession>
<evidence type="ECO:0000256" key="3">
    <source>
        <dbReference type="ARBA" id="ARBA00022448"/>
    </source>
</evidence>
<evidence type="ECO:0000256" key="5">
    <source>
        <dbReference type="ARBA" id="ARBA00022989"/>
    </source>
</evidence>